<reference evidence="2 3" key="1">
    <citation type="journal article" date="2021" name="MBio">
        <title>Poor Competitiveness of Bradyrhizobium in Pigeon Pea Root Colonization in Indian Soils.</title>
        <authorList>
            <person name="Chalasani D."/>
            <person name="Basu A."/>
            <person name="Pullabhotla S.V.S.R.N."/>
            <person name="Jorrin B."/>
            <person name="Neal A.L."/>
            <person name="Poole P.S."/>
            <person name="Podile A.R."/>
            <person name="Tkacz A."/>
        </authorList>
    </citation>
    <scope>NUCLEOTIDE SEQUENCE [LARGE SCALE GENOMIC DNA]</scope>
    <source>
        <strain evidence="2 3">HU14</strain>
    </source>
</reference>
<name>A0ABS7HJG4_9MICO</name>
<evidence type="ECO:0000313" key="2">
    <source>
        <dbReference type="EMBL" id="MBW9093037.1"/>
    </source>
</evidence>
<sequence length="293" mass="32491">MAAEPFPIWWRGITAPPPSAWQIMFSEFTGEDTADEWALAAAVFIAQTRRRTSHGPTFAELFTHLLPDTDGIPGPFPDGLNHHERRRAVTGFRGHVAIEWRRRGMISWDKDVTRSLRVGREFRSRSRRRQQDGGASPRHPASVNSDTPHRTGSRRGFAQAEPVTGEAAPRLRAIVDRFAPGWPELIDVGPGWFSLLVRLDERLGSMAPGYVLYQCKAKFGVLRYYASATGDGSPEPEPFDEAIAAAEAESARMCELCGAPAGQYVIDLWVYTFCARHAAEKNAEAASRRQASA</sequence>
<protein>
    <submittedName>
        <fullName evidence="2">Uncharacterized protein</fullName>
    </submittedName>
</protein>
<organism evidence="2 3">
    <name type="scientific">Microbacterium jejuense</name>
    <dbReference type="NCBI Taxonomy" id="1263637"/>
    <lineage>
        <taxon>Bacteria</taxon>
        <taxon>Bacillati</taxon>
        <taxon>Actinomycetota</taxon>
        <taxon>Actinomycetes</taxon>
        <taxon>Micrococcales</taxon>
        <taxon>Microbacteriaceae</taxon>
        <taxon>Microbacterium</taxon>
    </lineage>
</organism>
<comment type="caution">
    <text evidence="2">The sequence shown here is derived from an EMBL/GenBank/DDBJ whole genome shotgun (WGS) entry which is preliminary data.</text>
</comment>
<gene>
    <name evidence="2" type="ORF">JNB62_05025</name>
</gene>
<dbReference type="EMBL" id="JAEUAW010000003">
    <property type="protein sequence ID" value="MBW9093037.1"/>
    <property type="molecule type" value="Genomic_DNA"/>
</dbReference>
<dbReference type="Proteomes" id="UP001196843">
    <property type="component" value="Unassembled WGS sequence"/>
</dbReference>
<evidence type="ECO:0000256" key="1">
    <source>
        <dbReference type="SAM" id="MobiDB-lite"/>
    </source>
</evidence>
<accession>A0ABS7HJG4</accession>
<feature type="region of interest" description="Disordered" evidence="1">
    <location>
        <begin position="121"/>
        <end position="164"/>
    </location>
</feature>
<evidence type="ECO:0000313" key="3">
    <source>
        <dbReference type="Proteomes" id="UP001196843"/>
    </source>
</evidence>
<keyword evidence="3" id="KW-1185">Reference proteome</keyword>
<dbReference type="RefSeq" id="WP_220299759.1">
    <property type="nucleotide sequence ID" value="NZ_JAEUAW010000003.1"/>
</dbReference>
<proteinExistence type="predicted"/>